<keyword evidence="4 6" id="KW-0804">Transcription</keyword>
<dbReference type="GO" id="GO:0045892">
    <property type="term" value="P:negative regulation of DNA-templated transcription"/>
    <property type="evidence" value="ECO:0007669"/>
    <property type="project" value="UniProtKB-UniRule"/>
</dbReference>
<organism evidence="9 10">
    <name type="scientific">Acacia crassicarpa</name>
    <name type="common">northern wattle</name>
    <dbReference type="NCBI Taxonomy" id="499986"/>
    <lineage>
        <taxon>Eukaryota</taxon>
        <taxon>Viridiplantae</taxon>
        <taxon>Streptophyta</taxon>
        <taxon>Embryophyta</taxon>
        <taxon>Tracheophyta</taxon>
        <taxon>Spermatophyta</taxon>
        <taxon>Magnoliopsida</taxon>
        <taxon>eudicotyledons</taxon>
        <taxon>Gunneridae</taxon>
        <taxon>Pentapetalae</taxon>
        <taxon>rosids</taxon>
        <taxon>fabids</taxon>
        <taxon>Fabales</taxon>
        <taxon>Fabaceae</taxon>
        <taxon>Caesalpinioideae</taxon>
        <taxon>mimosoid clade</taxon>
        <taxon>Acacieae</taxon>
        <taxon>Acacia</taxon>
    </lineage>
</organism>
<dbReference type="AlphaFoldDB" id="A0AAE1JFC3"/>
<comment type="caution">
    <text evidence="9">The sequence shown here is derived from an EMBL/GenBank/DDBJ whole genome shotgun (WGS) entry which is preliminary data.</text>
</comment>
<dbReference type="NCBIfam" id="TIGR01568">
    <property type="entry name" value="A_thal_3678"/>
    <property type="match status" value="1"/>
</dbReference>
<dbReference type="PANTHER" id="PTHR33057:SF117">
    <property type="entry name" value="TRANSCRIPTION REPRESSOR OFP14"/>
    <property type="match status" value="1"/>
</dbReference>
<feature type="region of interest" description="Disordered" evidence="7">
    <location>
        <begin position="1"/>
        <end position="27"/>
    </location>
</feature>
<keyword evidence="10" id="KW-1185">Reference proteome</keyword>
<evidence type="ECO:0000313" key="10">
    <source>
        <dbReference type="Proteomes" id="UP001293593"/>
    </source>
</evidence>
<keyword evidence="2 6" id="KW-0678">Repressor</keyword>
<feature type="region of interest" description="Disordered" evidence="7">
    <location>
        <begin position="86"/>
        <end position="108"/>
    </location>
</feature>
<proteinExistence type="predicted"/>
<comment type="function">
    <text evidence="6">Transcriptional repressor that regulates multiple aspects of plant growth and development.</text>
</comment>
<dbReference type="Pfam" id="PF04844">
    <property type="entry name" value="Ovate"/>
    <property type="match status" value="1"/>
</dbReference>
<gene>
    <name evidence="9" type="ORF">QN277_024241</name>
</gene>
<evidence type="ECO:0000256" key="5">
    <source>
        <dbReference type="ARBA" id="ARBA00023242"/>
    </source>
</evidence>
<evidence type="ECO:0000256" key="3">
    <source>
        <dbReference type="ARBA" id="ARBA00023015"/>
    </source>
</evidence>
<feature type="region of interest" description="Disordered" evidence="7">
    <location>
        <begin position="150"/>
        <end position="185"/>
    </location>
</feature>
<evidence type="ECO:0000256" key="4">
    <source>
        <dbReference type="ARBA" id="ARBA00023163"/>
    </source>
</evidence>
<protein>
    <recommendedName>
        <fullName evidence="6">Transcription repressor</fullName>
    </recommendedName>
    <alternativeName>
        <fullName evidence="6">Ovate family protein</fullName>
    </alternativeName>
</protein>
<name>A0AAE1JFC3_9FABA</name>
<feature type="domain" description="OVATE" evidence="8">
    <location>
        <begin position="198"/>
        <end position="261"/>
    </location>
</feature>
<accession>A0AAE1JFC3</accession>
<dbReference type="InterPro" id="IPR006458">
    <property type="entry name" value="Ovate_C"/>
</dbReference>
<dbReference type="GO" id="GO:0005634">
    <property type="term" value="C:nucleus"/>
    <property type="evidence" value="ECO:0007669"/>
    <property type="project" value="UniProtKB-SubCell"/>
</dbReference>
<evidence type="ECO:0000313" key="9">
    <source>
        <dbReference type="EMBL" id="KAK4267463.1"/>
    </source>
</evidence>
<keyword evidence="3 6" id="KW-0805">Transcription regulation</keyword>
<dbReference type="Proteomes" id="UP001293593">
    <property type="component" value="Unassembled WGS sequence"/>
</dbReference>
<evidence type="ECO:0000256" key="6">
    <source>
        <dbReference type="RuleBase" id="RU367028"/>
    </source>
</evidence>
<sequence>MPRKLQDYISKLKRNPNPQINSSSSKSWIFSNCKHPRTLSVDVGGHQRNETTQAHHQQSNNNDSASLSDVDRFLFENFKSLYVKEDREETDKNAVSEQQEIEARPQKLEPVLFESPRLDLALPPDLRGSNRFFVTPGLSGSLVEDASRLSLTTTGGGDDEAGSSSSSTTSLNDYPDVSSDNHRESQAVEALPQDFIAVLMYSPTPYNDFRRSMQEMVEARLKNEERVDWDFMEELLFYYLNLNEKKSHKFILSAFVDVIAGLRRQSETVLTTLPRSVRTVGIDRGLRRR</sequence>
<reference evidence="9" key="1">
    <citation type="submission" date="2023-10" db="EMBL/GenBank/DDBJ databases">
        <title>Chromosome-level genome of the transformable northern wattle, Acacia crassicarpa.</title>
        <authorList>
            <person name="Massaro I."/>
            <person name="Sinha N.R."/>
            <person name="Poethig S."/>
            <person name="Leichty A.R."/>
        </authorList>
    </citation>
    <scope>NUCLEOTIDE SEQUENCE</scope>
    <source>
        <strain evidence="9">Acra3RX</strain>
        <tissue evidence="9">Leaf</tissue>
    </source>
</reference>
<dbReference type="PROSITE" id="PS51754">
    <property type="entry name" value="OVATE"/>
    <property type="match status" value="1"/>
</dbReference>
<dbReference type="EMBL" id="JAWXYG010000007">
    <property type="protein sequence ID" value="KAK4267463.1"/>
    <property type="molecule type" value="Genomic_DNA"/>
</dbReference>
<comment type="subcellular location">
    <subcellularLocation>
        <location evidence="1 6">Nucleus</location>
    </subcellularLocation>
</comment>
<dbReference type="PANTHER" id="PTHR33057">
    <property type="entry name" value="TRANSCRIPTION REPRESSOR OFP7-RELATED"/>
    <property type="match status" value="1"/>
</dbReference>
<evidence type="ECO:0000259" key="8">
    <source>
        <dbReference type="PROSITE" id="PS51754"/>
    </source>
</evidence>
<keyword evidence="5 6" id="KW-0539">Nucleus</keyword>
<evidence type="ECO:0000256" key="1">
    <source>
        <dbReference type="ARBA" id="ARBA00004123"/>
    </source>
</evidence>
<evidence type="ECO:0000256" key="2">
    <source>
        <dbReference type="ARBA" id="ARBA00022491"/>
    </source>
</evidence>
<evidence type="ECO:0000256" key="7">
    <source>
        <dbReference type="SAM" id="MobiDB-lite"/>
    </source>
</evidence>
<dbReference type="InterPro" id="IPR038933">
    <property type="entry name" value="Ovate"/>
</dbReference>